<reference evidence="13 14" key="1">
    <citation type="journal article" date="2024" name="Microbiology">
        <title>Methylomarinum rosea sp. nov., a novel halophilic methanotrophic bacterium from the hypersaline Lake Elton.</title>
        <authorList>
            <person name="Suleimanov R.Z."/>
            <person name="Oshkin I.Y."/>
            <person name="Danilova O.V."/>
            <person name="Suzina N.E."/>
            <person name="Dedysh S.N."/>
        </authorList>
    </citation>
    <scope>NUCLEOTIDE SEQUENCE [LARGE SCALE GENOMIC DNA]</scope>
    <source>
        <strain evidence="13 14">Ch1-1</strain>
        <plasmid evidence="14">unnamed2</plasmid>
    </source>
</reference>
<dbReference type="GO" id="GO:0004844">
    <property type="term" value="F:uracil DNA N-glycosylase activity"/>
    <property type="evidence" value="ECO:0007669"/>
    <property type="project" value="UniProtKB-UniRule"/>
</dbReference>
<feature type="active site" description="Proton acceptor" evidence="9 10">
    <location>
        <position position="68"/>
    </location>
</feature>
<dbReference type="GO" id="GO:0005737">
    <property type="term" value="C:cytoplasm"/>
    <property type="evidence" value="ECO:0007669"/>
    <property type="project" value="UniProtKB-SubCell"/>
</dbReference>
<dbReference type="AlphaFoldDB" id="A0AAU7P0R6"/>
<evidence type="ECO:0000256" key="4">
    <source>
        <dbReference type="ARBA" id="ARBA00012030"/>
    </source>
</evidence>
<dbReference type="NCBIfam" id="NF003592">
    <property type="entry name" value="PRK05254.1-5"/>
    <property type="match status" value="1"/>
</dbReference>
<dbReference type="NCBIfam" id="NF003589">
    <property type="entry name" value="PRK05254.1-2"/>
    <property type="match status" value="1"/>
</dbReference>
<dbReference type="PANTHER" id="PTHR11264:SF0">
    <property type="entry name" value="URACIL-DNA GLYCOSYLASE"/>
    <property type="match status" value="1"/>
</dbReference>
<evidence type="ECO:0000256" key="3">
    <source>
        <dbReference type="ARBA" id="ARBA00008184"/>
    </source>
</evidence>
<evidence type="ECO:0000256" key="11">
    <source>
        <dbReference type="RuleBase" id="RU003780"/>
    </source>
</evidence>
<dbReference type="InterPro" id="IPR005122">
    <property type="entry name" value="Uracil-DNA_glycosylase-like"/>
</dbReference>
<dbReference type="EMBL" id="CP157744">
    <property type="protein sequence ID" value="XBS22742.1"/>
    <property type="molecule type" value="Genomic_DNA"/>
</dbReference>
<dbReference type="CDD" id="cd10027">
    <property type="entry name" value="UDG-F1-like"/>
    <property type="match status" value="1"/>
</dbReference>
<dbReference type="NCBIfam" id="TIGR00628">
    <property type="entry name" value="ung"/>
    <property type="match status" value="1"/>
</dbReference>
<dbReference type="GO" id="GO:0097510">
    <property type="term" value="P:base-excision repair, AP site formation via deaminated base removal"/>
    <property type="evidence" value="ECO:0007669"/>
    <property type="project" value="TreeGrafter"/>
</dbReference>
<dbReference type="NCBIfam" id="NF003591">
    <property type="entry name" value="PRK05254.1-4"/>
    <property type="match status" value="1"/>
</dbReference>
<dbReference type="Proteomes" id="UP001225378">
    <property type="component" value="Plasmid unnamed2"/>
</dbReference>
<dbReference type="PROSITE" id="PS00130">
    <property type="entry name" value="U_DNA_GLYCOSYLASE"/>
    <property type="match status" value="1"/>
</dbReference>
<proteinExistence type="inferred from homology"/>
<evidence type="ECO:0000256" key="6">
    <source>
        <dbReference type="ARBA" id="ARBA00022763"/>
    </source>
</evidence>
<organism evidence="13 14">
    <name type="scientific">Methylomarinum roseum</name>
    <dbReference type="NCBI Taxonomy" id="3067653"/>
    <lineage>
        <taxon>Bacteria</taxon>
        <taxon>Pseudomonadati</taxon>
        <taxon>Pseudomonadota</taxon>
        <taxon>Gammaproteobacteria</taxon>
        <taxon>Methylococcales</taxon>
        <taxon>Methylococcaceae</taxon>
        <taxon>Methylomarinum</taxon>
    </lineage>
</organism>
<evidence type="ECO:0000259" key="12">
    <source>
        <dbReference type="SMART" id="SM00986"/>
    </source>
</evidence>
<evidence type="ECO:0000256" key="1">
    <source>
        <dbReference type="ARBA" id="ARBA00001400"/>
    </source>
</evidence>
<evidence type="ECO:0000256" key="10">
    <source>
        <dbReference type="PROSITE-ProRule" id="PRU10072"/>
    </source>
</evidence>
<keyword evidence="13" id="KW-0326">Glycosidase</keyword>
<dbReference type="InterPro" id="IPR002043">
    <property type="entry name" value="UDG_fam1"/>
</dbReference>
<comment type="similarity">
    <text evidence="3 9 11">Belongs to the uracil-DNA glycosylase (UDG) superfamily. UNG family.</text>
</comment>
<comment type="function">
    <text evidence="2 9 11">Excises uracil residues from the DNA which can arise as a result of misincorporation of dUMP residues by DNA polymerase or due to deamination of cytosine.</text>
</comment>
<keyword evidence="7 9" id="KW-0378">Hydrolase</keyword>
<dbReference type="FunFam" id="3.40.470.10:FF:000001">
    <property type="entry name" value="Uracil-DNA glycosylase"/>
    <property type="match status" value="1"/>
</dbReference>
<keyword evidence="14" id="KW-1185">Reference proteome</keyword>
<comment type="catalytic activity">
    <reaction evidence="1 9 11">
        <text>Hydrolyzes single-stranded DNA or mismatched double-stranded DNA and polynucleotides, releasing free uracil.</text>
        <dbReference type="EC" id="3.2.2.27"/>
    </reaction>
</comment>
<evidence type="ECO:0000256" key="9">
    <source>
        <dbReference type="HAMAP-Rule" id="MF_00148"/>
    </source>
</evidence>
<dbReference type="Pfam" id="PF03167">
    <property type="entry name" value="UDG"/>
    <property type="match status" value="1"/>
</dbReference>
<keyword evidence="8 9" id="KW-0234">DNA repair</keyword>
<keyword evidence="9" id="KW-0963">Cytoplasm</keyword>
<keyword evidence="6 9" id="KW-0227">DNA damage</keyword>
<evidence type="ECO:0000256" key="7">
    <source>
        <dbReference type="ARBA" id="ARBA00022801"/>
    </source>
</evidence>
<gene>
    <name evidence="9 13" type="primary">ung</name>
    <name evidence="13" type="ORF">Q9L42_020755</name>
</gene>
<dbReference type="Gene3D" id="3.40.470.10">
    <property type="entry name" value="Uracil-DNA glycosylase-like domain"/>
    <property type="match status" value="1"/>
</dbReference>
<evidence type="ECO:0000313" key="14">
    <source>
        <dbReference type="Proteomes" id="UP001225378"/>
    </source>
</evidence>
<dbReference type="KEGG" id="mech:Q9L42_020755"/>
<dbReference type="InterPro" id="IPR036895">
    <property type="entry name" value="Uracil-DNA_glycosylase-like_sf"/>
</dbReference>
<comment type="subcellular location">
    <subcellularLocation>
        <location evidence="9">Cytoplasm</location>
    </subcellularLocation>
</comment>
<dbReference type="NCBIfam" id="NF003588">
    <property type="entry name" value="PRK05254.1-1"/>
    <property type="match status" value="1"/>
</dbReference>
<keyword evidence="13" id="KW-0614">Plasmid</keyword>
<evidence type="ECO:0000256" key="5">
    <source>
        <dbReference type="ARBA" id="ARBA00018429"/>
    </source>
</evidence>
<dbReference type="PANTHER" id="PTHR11264">
    <property type="entry name" value="URACIL-DNA GLYCOSYLASE"/>
    <property type="match status" value="1"/>
</dbReference>
<sequence>MLTHNQIITDWNKHLTPEFQKDYFQKLSTFLLNEAKQGKTIFPENNKVFAAMNETPLELVKVVILGQDPYPTPGHAHGLSFSVEPDVTPLPRSLTNIYKELTDDLGIMNETGNLMSWAQQGVLLLNTTLTVESGAAGSHAKKGWETFTDRIIELINQEKEHVVFVLWGGHAQKKGKKIDRNKHYVIETAHPSPLSVYRGFWGSKPFSKINNYLQSTGQTPINWKIK</sequence>
<dbReference type="EC" id="3.2.2.27" evidence="4 9"/>
<dbReference type="SMART" id="SM00987">
    <property type="entry name" value="UreE_C"/>
    <property type="match status" value="1"/>
</dbReference>
<protein>
    <recommendedName>
        <fullName evidence="5 9">Uracil-DNA glycosylase</fullName>
        <shortName evidence="9">UDG</shortName>
        <ecNumber evidence="4 9">3.2.2.27</ecNumber>
    </recommendedName>
</protein>
<evidence type="ECO:0000256" key="2">
    <source>
        <dbReference type="ARBA" id="ARBA00002631"/>
    </source>
</evidence>
<dbReference type="HAMAP" id="MF_00148">
    <property type="entry name" value="UDG"/>
    <property type="match status" value="1"/>
</dbReference>
<accession>A0AAU7P0R6</accession>
<dbReference type="RefSeq" id="WP_305906277.1">
    <property type="nucleotide sequence ID" value="NZ_CP157744.1"/>
</dbReference>
<dbReference type="SUPFAM" id="SSF52141">
    <property type="entry name" value="Uracil-DNA glycosylase-like"/>
    <property type="match status" value="1"/>
</dbReference>
<evidence type="ECO:0000256" key="8">
    <source>
        <dbReference type="ARBA" id="ARBA00023204"/>
    </source>
</evidence>
<feature type="domain" description="Uracil-DNA glycosylase-like" evidence="12">
    <location>
        <begin position="53"/>
        <end position="213"/>
    </location>
</feature>
<name>A0AAU7P0R6_9GAMM</name>
<dbReference type="InterPro" id="IPR018085">
    <property type="entry name" value="Ura-DNA_Glyclase_AS"/>
</dbReference>
<geneLocation type="plasmid" evidence="13 14">
    <name>unnamed2</name>
</geneLocation>
<dbReference type="SMART" id="SM00986">
    <property type="entry name" value="UDG"/>
    <property type="match status" value="1"/>
</dbReference>
<evidence type="ECO:0000313" key="13">
    <source>
        <dbReference type="EMBL" id="XBS22742.1"/>
    </source>
</evidence>